<dbReference type="EMBL" id="JBHUEN010000005">
    <property type="protein sequence ID" value="MFD1880355.1"/>
    <property type="molecule type" value="Genomic_DNA"/>
</dbReference>
<name>A0ABW4R2X0_9RHOB</name>
<protein>
    <submittedName>
        <fullName evidence="3">Cell wall hydrolase</fullName>
    </submittedName>
</protein>
<dbReference type="InterPro" id="IPR011105">
    <property type="entry name" value="Cell_wall_hydrolase_SleB"/>
</dbReference>
<reference evidence="4" key="1">
    <citation type="journal article" date="2019" name="Int. J. Syst. Evol. Microbiol.">
        <title>The Global Catalogue of Microorganisms (GCM) 10K type strain sequencing project: providing services to taxonomists for standard genome sequencing and annotation.</title>
        <authorList>
            <consortium name="The Broad Institute Genomics Platform"/>
            <consortium name="The Broad Institute Genome Sequencing Center for Infectious Disease"/>
            <person name="Wu L."/>
            <person name="Ma J."/>
        </authorList>
    </citation>
    <scope>NUCLEOTIDE SEQUENCE [LARGE SCALE GENOMIC DNA]</scope>
    <source>
        <strain evidence="4">CCUG 56029</strain>
    </source>
</reference>
<dbReference type="Proteomes" id="UP001597213">
    <property type="component" value="Unassembled WGS sequence"/>
</dbReference>
<proteinExistence type="predicted"/>
<dbReference type="RefSeq" id="WP_379139506.1">
    <property type="nucleotide sequence ID" value="NZ_JBHUEN010000005.1"/>
</dbReference>
<feature type="signal peptide" evidence="1">
    <location>
        <begin position="1"/>
        <end position="26"/>
    </location>
</feature>
<feature type="domain" description="Cell wall hydrolase SleB" evidence="2">
    <location>
        <begin position="120"/>
        <end position="222"/>
    </location>
</feature>
<evidence type="ECO:0000259" key="2">
    <source>
        <dbReference type="Pfam" id="PF07486"/>
    </source>
</evidence>
<dbReference type="InterPro" id="IPR042047">
    <property type="entry name" value="SleB_dom1"/>
</dbReference>
<organism evidence="3 4">
    <name type="scientific">Paracoccus pacificus</name>
    <dbReference type="NCBI Taxonomy" id="1463598"/>
    <lineage>
        <taxon>Bacteria</taxon>
        <taxon>Pseudomonadati</taxon>
        <taxon>Pseudomonadota</taxon>
        <taxon>Alphaproteobacteria</taxon>
        <taxon>Rhodobacterales</taxon>
        <taxon>Paracoccaceae</taxon>
        <taxon>Paracoccus</taxon>
    </lineage>
</organism>
<dbReference type="GO" id="GO:0016787">
    <property type="term" value="F:hydrolase activity"/>
    <property type="evidence" value="ECO:0007669"/>
    <property type="project" value="UniProtKB-KW"/>
</dbReference>
<dbReference type="Pfam" id="PF07486">
    <property type="entry name" value="Hydrolase_2"/>
    <property type="match status" value="1"/>
</dbReference>
<feature type="chain" id="PRO_5046558574" evidence="1">
    <location>
        <begin position="27"/>
        <end position="233"/>
    </location>
</feature>
<comment type="caution">
    <text evidence="3">The sequence shown here is derived from an EMBL/GenBank/DDBJ whole genome shotgun (WGS) entry which is preliminary data.</text>
</comment>
<keyword evidence="4" id="KW-1185">Reference proteome</keyword>
<gene>
    <name evidence="3" type="ORF">ACFSCT_01335</name>
</gene>
<evidence type="ECO:0000313" key="3">
    <source>
        <dbReference type="EMBL" id="MFD1880355.1"/>
    </source>
</evidence>
<keyword evidence="3" id="KW-0378">Hydrolase</keyword>
<sequence length="233" mass="24668">MPKLNRRLGWLLVCVTLALPAGTAYAEANINHLSPEELAAKTTATTSPVGAARGAITFQERLIQSQERTAARMAPTNPRTPIRVGGPQQVGGAQQAAAAVAYTEADFKCLSEALYFEARGEGAKGQAAVAEVILNRVDSPAFPKSVCGVVNQPGQFSYKGAGLKRVRENGAFARVSKVARAALSGAPRSLTGGATYFHTPAVRPAWSSRFTRTARIGSHIFYRRGNASRVASN</sequence>
<keyword evidence="1" id="KW-0732">Signal</keyword>
<dbReference type="Gene3D" id="1.10.10.2520">
    <property type="entry name" value="Cell wall hydrolase SleB, domain 1"/>
    <property type="match status" value="1"/>
</dbReference>
<evidence type="ECO:0000313" key="4">
    <source>
        <dbReference type="Proteomes" id="UP001597213"/>
    </source>
</evidence>
<accession>A0ABW4R2X0</accession>
<evidence type="ECO:0000256" key="1">
    <source>
        <dbReference type="SAM" id="SignalP"/>
    </source>
</evidence>